<evidence type="ECO:0000256" key="1">
    <source>
        <dbReference type="SAM" id="MobiDB-lite"/>
    </source>
</evidence>
<dbReference type="AlphaFoldDB" id="A0AAW0UJ79"/>
<accession>A0AAW0UJ79</accession>
<evidence type="ECO:0000313" key="4">
    <source>
        <dbReference type="Proteomes" id="UP001487740"/>
    </source>
</evidence>
<proteinExistence type="predicted"/>
<organism evidence="3 4">
    <name type="scientific">Scylla paramamosain</name>
    <name type="common">Mud crab</name>
    <dbReference type="NCBI Taxonomy" id="85552"/>
    <lineage>
        <taxon>Eukaryota</taxon>
        <taxon>Metazoa</taxon>
        <taxon>Ecdysozoa</taxon>
        <taxon>Arthropoda</taxon>
        <taxon>Crustacea</taxon>
        <taxon>Multicrustacea</taxon>
        <taxon>Malacostraca</taxon>
        <taxon>Eumalacostraca</taxon>
        <taxon>Eucarida</taxon>
        <taxon>Decapoda</taxon>
        <taxon>Pleocyemata</taxon>
        <taxon>Brachyura</taxon>
        <taxon>Eubrachyura</taxon>
        <taxon>Portunoidea</taxon>
        <taxon>Portunidae</taxon>
        <taxon>Portuninae</taxon>
        <taxon>Scylla</taxon>
    </lineage>
</organism>
<reference evidence="3 4" key="1">
    <citation type="submission" date="2023-03" db="EMBL/GenBank/DDBJ databases">
        <title>High-quality genome of Scylla paramamosain provides insights in environmental adaptation.</title>
        <authorList>
            <person name="Zhang L."/>
        </authorList>
    </citation>
    <scope>NUCLEOTIDE SEQUENCE [LARGE SCALE GENOMIC DNA]</scope>
    <source>
        <strain evidence="3">LZ_2023a</strain>
        <tissue evidence="3">Muscle</tissue>
    </source>
</reference>
<evidence type="ECO:0000256" key="2">
    <source>
        <dbReference type="SAM" id="SignalP"/>
    </source>
</evidence>
<feature type="compositionally biased region" description="Basic and acidic residues" evidence="1">
    <location>
        <begin position="206"/>
        <end position="225"/>
    </location>
</feature>
<feature type="region of interest" description="Disordered" evidence="1">
    <location>
        <begin position="205"/>
        <end position="236"/>
    </location>
</feature>
<gene>
    <name evidence="3" type="ORF">O3P69_003108</name>
</gene>
<sequence>MMVSFLFPLLVALRVASRVECYQGFCGAQCECECLPCFTGPSCASYEDLYGPRFAIREDTVILEPHHTGVVYKAAAEDEDLGLTCPLGPGRNSRCPCASIRYEIFTPGRGQRTPHSLFTIHPSSGQVFLQPGTTLQPSVRHQALVVASSINGSREEGHLPLYDVQTLTVMVRHKDSLRDLLQDPLLDQLRHHFVQDVFFGTNFTKENSDSTHEHHDHHHQKESNHHQNSLAGHTSHATTLSFRRGGDLTPWEKQVTKNNLGPGLATHARPFPAIERKRRLWEEAAAARIEDECKYSDTLTSRTDGKGSELAAHYNDYSLY</sequence>
<protein>
    <submittedName>
        <fullName evidence="3">Uncharacterized protein</fullName>
    </submittedName>
</protein>
<dbReference type="Proteomes" id="UP001487740">
    <property type="component" value="Unassembled WGS sequence"/>
</dbReference>
<evidence type="ECO:0000313" key="3">
    <source>
        <dbReference type="EMBL" id="KAK8400183.1"/>
    </source>
</evidence>
<feature type="chain" id="PRO_5043384981" evidence="2">
    <location>
        <begin position="22"/>
        <end position="320"/>
    </location>
</feature>
<dbReference type="EMBL" id="JARAKH010000010">
    <property type="protein sequence ID" value="KAK8400183.1"/>
    <property type="molecule type" value="Genomic_DNA"/>
</dbReference>
<feature type="signal peptide" evidence="2">
    <location>
        <begin position="1"/>
        <end position="21"/>
    </location>
</feature>
<comment type="caution">
    <text evidence="3">The sequence shown here is derived from an EMBL/GenBank/DDBJ whole genome shotgun (WGS) entry which is preliminary data.</text>
</comment>
<name>A0AAW0UJ79_SCYPA</name>
<keyword evidence="4" id="KW-1185">Reference proteome</keyword>
<keyword evidence="2" id="KW-0732">Signal</keyword>